<dbReference type="RefSeq" id="WP_273930779.1">
    <property type="nucleotide sequence ID" value="NZ_JAQSLJ010000005.1"/>
</dbReference>
<dbReference type="PANTHER" id="PTHR35091:SF2">
    <property type="entry name" value="FLAGELLAR PROTEIN FLIL"/>
    <property type="match status" value="1"/>
</dbReference>
<evidence type="ECO:0000256" key="4">
    <source>
        <dbReference type="ARBA" id="ARBA00022475"/>
    </source>
</evidence>
<keyword evidence="4 10" id="KW-1003">Cell membrane</keyword>
<evidence type="ECO:0000256" key="10">
    <source>
        <dbReference type="RuleBase" id="RU364125"/>
    </source>
</evidence>
<evidence type="ECO:0000256" key="2">
    <source>
        <dbReference type="ARBA" id="ARBA00004162"/>
    </source>
</evidence>
<evidence type="ECO:0000256" key="8">
    <source>
        <dbReference type="ARBA" id="ARBA00022989"/>
    </source>
</evidence>
<keyword evidence="8 10" id="KW-1133">Transmembrane helix</keyword>
<keyword evidence="11" id="KW-0966">Cell projection</keyword>
<dbReference type="PANTHER" id="PTHR35091">
    <property type="entry name" value="FLAGELLAR PROTEIN FLIL"/>
    <property type="match status" value="1"/>
</dbReference>
<evidence type="ECO:0000256" key="1">
    <source>
        <dbReference type="ARBA" id="ARBA00002254"/>
    </source>
</evidence>
<comment type="similarity">
    <text evidence="3 10">Belongs to the FliL family.</text>
</comment>
<keyword evidence="11" id="KW-0969">Cilium</keyword>
<accession>A0ABT8TAI2</accession>
<feature type="transmembrane region" description="Helical" evidence="10">
    <location>
        <begin position="18"/>
        <end position="42"/>
    </location>
</feature>
<evidence type="ECO:0000256" key="3">
    <source>
        <dbReference type="ARBA" id="ARBA00008281"/>
    </source>
</evidence>
<name>A0ABT8TAI2_9BACT</name>
<comment type="caution">
    <text evidence="11">The sequence shown here is derived from an EMBL/GenBank/DDBJ whole genome shotgun (WGS) entry which is preliminary data.</text>
</comment>
<evidence type="ECO:0000256" key="9">
    <source>
        <dbReference type="ARBA" id="ARBA00023136"/>
    </source>
</evidence>
<comment type="function">
    <text evidence="1 10">Controls the rotational direction of flagella during chemotaxis.</text>
</comment>
<evidence type="ECO:0000313" key="11">
    <source>
        <dbReference type="EMBL" id="MDO2409271.1"/>
    </source>
</evidence>
<protein>
    <recommendedName>
        <fullName evidence="10">Flagellar protein FliL</fullName>
    </recommendedName>
</protein>
<dbReference type="EMBL" id="JAULJQ010000004">
    <property type="protein sequence ID" value="MDO2409271.1"/>
    <property type="molecule type" value="Genomic_DNA"/>
</dbReference>
<sequence>MADEKEEKQEGKKGGNSLVLIIVAVLLVVVLLLGGLIVVLLASGGDSGEQDPAAATTEVHAATPAAQGGKPAAGAPKERSNDFFNVGPMYPLDQFLVNLLSETGSRYLKMTINIELSSELLTPEIEQKKPLLRDIVIRILSSKTYEDISTTKGKERLKDEIAAKINETLRDGYVKNVFFTDFIVQ</sequence>
<keyword evidence="6 10" id="KW-0812">Transmembrane</keyword>
<keyword evidence="12" id="KW-1185">Reference proteome</keyword>
<keyword evidence="9 10" id="KW-0472">Membrane</keyword>
<evidence type="ECO:0000256" key="7">
    <source>
        <dbReference type="ARBA" id="ARBA00022779"/>
    </source>
</evidence>
<dbReference type="NCBIfam" id="NF006283">
    <property type="entry name" value="PRK08455.1"/>
    <property type="match status" value="1"/>
</dbReference>
<evidence type="ECO:0000256" key="5">
    <source>
        <dbReference type="ARBA" id="ARBA00022500"/>
    </source>
</evidence>
<organism evidence="11 12">
    <name type="scientific">Campylobacter magnus</name>
    <dbReference type="NCBI Taxonomy" id="3026462"/>
    <lineage>
        <taxon>Bacteria</taxon>
        <taxon>Pseudomonadati</taxon>
        <taxon>Campylobacterota</taxon>
        <taxon>Epsilonproteobacteria</taxon>
        <taxon>Campylobacterales</taxon>
        <taxon>Campylobacteraceae</taxon>
        <taxon>Campylobacter</taxon>
    </lineage>
</organism>
<proteinExistence type="inferred from homology"/>
<keyword evidence="7 10" id="KW-0283">Flagellar rotation</keyword>
<evidence type="ECO:0000313" key="12">
    <source>
        <dbReference type="Proteomes" id="UP001171111"/>
    </source>
</evidence>
<keyword evidence="5 10" id="KW-0145">Chemotaxis</keyword>
<reference evidence="11 12" key="1">
    <citation type="submission" date="2023-06" db="EMBL/GenBank/DDBJ databases">
        <title>Campylobacter magnum sp. nov., isolated from cecal contents of domestic pigs (Sus scrofa domesticus).</title>
        <authorList>
            <person name="Papic B."/>
            <person name="Gruntar I."/>
        </authorList>
    </citation>
    <scope>NUCLEOTIDE SEQUENCE [LARGE SCALE GENOMIC DNA]</scope>
    <source>
        <strain evidence="12">34484-21</strain>
    </source>
</reference>
<dbReference type="Pfam" id="PF03748">
    <property type="entry name" value="FliL"/>
    <property type="match status" value="1"/>
</dbReference>
<dbReference type="Proteomes" id="UP001171111">
    <property type="component" value="Unassembled WGS sequence"/>
</dbReference>
<dbReference type="InterPro" id="IPR005503">
    <property type="entry name" value="FliL"/>
</dbReference>
<comment type="subcellular location">
    <subcellularLocation>
        <location evidence="2">Cell membrane</location>
        <topology evidence="2">Single-pass membrane protein</topology>
    </subcellularLocation>
</comment>
<evidence type="ECO:0000256" key="6">
    <source>
        <dbReference type="ARBA" id="ARBA00022692"/>
    </source>
</evidence>
<keyword evidence="11" id="KW-0282">Flagellum</keyword>
<gene>
    <name evidence="11" type="primary">fliL</name>
    <name evidence="11" type="ORF">Q2362_04050</name>
</gene>